<evidence type="ECO:0000313" key="3">
    <source>
        <dbReference type="Proteomes" id="UP000520592"/>
    </source>
</evidence>
<dbReference type="AlphaFoldDB" id="A0A7Y7YD42"/>
<dbReference type="GO" id="GO:0016020">
    <property type="term" value="C:membrane"/>
    <property type="evidence" value="ECO:0007669"/>
    <property type="project" value="GOC"/>
</dbReference>
<accession>A0A7Y7YD42</accession>
<sequence length="269" mass="30181">MTSNGTTGSCALPDLADITRQATTVQRFTVLTLNLHKGFTPLNRRFILPELRDAVRTTGADLVFLQEVHGRQTRHASRHPAWPSLPQYEFLADTMWPEFAYGRNAVYPDGDHGNALLSKFPIQAYDNLDVSVHGNERRGLLHCRLDMPGHEQVHAICVHLGLREAHRQRQIDLLLDHLDSLPPAASVIIAGDFNDWRRRADTRLAAQSLIEAFSHTRGTPARSFPARLPLLRLDRIYLRNALPGTASVLSAWPWSHLSDHAPLAVEVLL</sequence>
<keyword evidence="2" id="KW-0378">Hydrolase</keyword>
<dbReference type="GO" id="GO:0004527">
    <property type="term" value="F:exonuclease activity"/>
    <property type="evidence" value="ECO:0007669"/>
    <property type="project" value="UniProtKB-KW"/>
</dbReference>
<organism evidence="2 3">
    <name type="scientific">Pseudomonas gingeri</name>
    <dbReference type="NCBI Taxonomy" id="117681"/>
    <lineage>
        <taxon>Bacteria</taxon>
        <taxon>Pseudomonadati</taxon>
        <taxon>Pseudomonadota</taxon>
        <taxon>Gammaproteobacteria</taxon>
        <taxon>Pseudomonadales</taxon>
        <taxon>Pseudomonadaceae</taxon>
        <taxon>Pseudomonas</taxon>
    </lineage>
</organism>
<dbReference type="RefSeq" id="WP_177059572.1">
    <property type="nucleotide sequence ID" value="NZ_JACAPS010000027.1"/>
</dbReference>
<dbReference type="InterPro" id="IPR005135">
    <property type="entry name" value="Endo/exonuclease/phosphatase"/>
</dbReference>
<dbReference type="Pfam" id="PF03372">
    <property type="entry name" value="Exo_endo_phos"/>
    <property type="match status" value="1"/>
</dbReference>
<feature type="domain" description="Endonuclease/exonuclease/phosphatase" evidence="1">
    <location>
        <begin position="32"/>
        <end position="260"/>
    </location>
</feature>
<dbReference type="Proteomes" id="UP000520592">
    <property type="component" value="Unassembled WGS sequence"/>
</dbReference>
<keyword evidence="2" id="KW-0269">Exonuclease</keyword>
<proteinExistence type="predicted"/>
<reference evidence="2 3" key="1">
    <citation type="submission" date="2020-04" db="EMBL/GenBank/DDBJ databases">
        <title>Molecular characterization of pseudomonads from Agaricus bisporus reveal novel blotch 2 pathogens in Western Europe.</title>
        <authorList>
            <person name="Taparia T."/>
            <person name="Krijger M."/>
            <person name="Haynes E."/>
            <person name="Elpinstone J.G."/>
            <person name="Noble R."/>
            <person name="Van Der Wolf J."/>
        </authorList>
    </citation>
    <scope>NUCLEOTIDE SEQUENCE [LARGE SCALE GENOMIC DNA]</scope>
    <source>
        <strain evidence="2 3">IPO3737</strain>
    </source>
</reference>
<dbReference type="EMBL" id="JACAQD010000018">
    <property type="protein sequence ID" value="NWC34015.1"/>
    <property type="molecule type" value="Genomic_DNA"/>
</dbReference>
<evidence type="ECO:0000259" key="1">
    <source>
        <dbReference type="Pfam" id="PF03372"/>
    </source>
</evidence>
<name>A0A7Y7YD42_9PSED</name>
<dbReference type="PANTHER" id="PTHR14859">
    <property type="entry name" value="CALCOFLUOR WHITE HYPERSENSITIVE PROTEIN PRECURSOR"/>
    <property type="match status" value="1"/>
</dbReference>
<keyword evidence="2" id="KW-0540">Nuclease</keyword>
<comment type="caution">
    <text evidence="2">The sequence shown here is derived from an EMBL/GenBank/DDBJ whole genome shotgun (WGS) entry which is preliminary data.</text>
</comment>
<dbReference type="PANTHER" id="PTHR14859:SF1">
    <property type="entry name" value="PGAP2-INTERACTING PROTEIN"/>
    <property type="match status" value="1"/>
</dbReference>
<dbReference type="Gene3D" id="3.60.10.10">
    <property type="entry name" value="Endonuclease/exonuclease/phosphatase"/>
    <property type="match status" value="1"/>
</dbReference>
<protein>
    <submittedName>
        <fullName evidence="2">Endonuclease/exonuclease/phosphatase family protein</fullName>
    </submittedName>
</protein>
<dbReference type="InterPro" id="IPR051916">
    <property type="entry name" value="GPI-anchor_lipid_remodeler"/>
</dbReference>
<dbReference type="GO" id="GO:0004519">
    <property type="term" value="F:endonuclease activity"/>
    <property type="evidence" value="ECO:0007669"/>
    <property type="project" value="UniProtKB-KW"/>
</dbReference>
<gene>
    <name evidence="2" type="ORF">HX876_16555</name>
</gene>
<dbReference type="InterPro" id="IPR036691">
    <property type="entry name" value="Endo/exonu/phosph_ase_sf"/>
</dbReference>
<evidence type="ECO:0000313" key="2">
    <source>
        <dbReference type="EMBL" id="NWC34015.1"/>
    </source>
</evidence>
<dbReference type="SUPFAM" id="SSF56219">
    <property type="entry name" value="DNase I-like"/>
    <property type="match status" value="1"/>
</dbReference>
<keyword evidence="2" id="KW-0255">Endonuclease</keyword>
<dbReference type="GO" id="GO:0006506">
    <property type="term" value="P:GPI anchor biosynthetic process"/>
    <property type="evidence" value="ECO:0007669"/>
    <property type="project" value="TreeGrafter"/>
</dbReference>